<accession>A0A8I0T6M2</accession>
<keyword evidence="1" id="KW-0812">Transmembrane</keyword>
<evidence type="ECO:0000256" key="1">
    <source>
        <dbReference type="SAM" id="Phobius"/>
    </source>
</evidence>
<proteinExistence type="predicted"/>
<name>A0A8I0T6M2_9GAMM</name>
<organism evidence="2 3">
    <name type="scientific">Pseudoalteromonas peptidolytica F12-50-A1</name>
    <dbReference type="NCBI Taxonomy" id="1315280"/>
    <lineage>
        <taxon>Bacteria</taxon>
        <taxon>Pseudomonadati</taxon>
        <taxon>Pseudomonadota</taxon>
        <taxon>Gammaproteobacteria</taxon>
        <taxon>Alteromonadales</taxon>
        <taxon>Pseudoalteromonadaceae</taxon>
        <taxon>Pseudoalteromonas</taxon>
    </lineage>
</organism>
<reference evidence="2 3" key="1">
    <citation type="submission" date="2015-06" db="EMBL/GenBank/DDBJ databases">
        <title>Genome sequence of Pseudoalteromonas peptidolytica.</title>
        <authorList>
            <person name="Xie B.-B."/>
            <person name="Rong J.-C."/>
            <person name="Qin Q.-L."/>
            <person name="Zhang Y.-Z."/>
        </authorList>
    </citation>
    <scope>NUCLEOTIDE SEQUENCE [LARGE SCALE GENOMIC DNA]</scope>
    <source>
        <strain evidence="2 3">F12-50-A1</strain>
    </source>
</reference>
<comment type="caution">
    <text evidence="2">The sequence shown here is derived from an EMBL/GenBank/DDBJ whole genome shotgun (WGS) entry which is preliminary data.</text>
</comment>
<sequence>MNKIFFVVMRNLICNLFVILPTLFFVAAVWREHDNAQYRLDTVNYFLESDPHKAHKLHQAIELEDFTPAHTAHFHHLGVSIALSLGQLEQAQRALAVLFQNPQNTYFSEHRFSLTYDASVWLRKGGYIRQSEHLLLCALKSARSAKEKIKTLNALAVIAYNYGDNISAKDYFVRSLAIGTRIKNQRAMGIIENNLGVLALKTSHFEDAVNYFKLAYARHQLAGRESSELNTGLNLLFVYILRGEKEMYERLCKSTKMPLNQPIHCGSSVFMTLFSRQLNYQKEKKPS</sequence>
<evidence type="ECO:0000313" key="3">
    <source>
        <dbReference type="Proteomes" id="UP000660708"/>
    </source>
</evidence>
<dbReference type="SUPFAM" id="SSF48452">
    <property type="entry name" value="TPR-like"/>
    <property type="match status" value="1"/>
</dbReference>
<gene>
    <name evidence="2" type="ORF">PPEP_b0370</name>
</gene>
<dbReference type="EMBL" id="AQHF01000034">
    <property type="protein sequence ID" value="MBE0348587.1"/>
    <property type="molecule type" value="Genomic_DNA"/>
</dbReference>
<keyword evidence="3" id="KW-1185">Reference proteome</keyword>
<keyword evidence="1" id="KW-0472">Membrane</keyword>
<dbReference type="AlphaFoldDB" id="A0A8I0T6M2"/>
<evidence type="ECO:0000313" key="2">
    <source>
        <dbReference type="EMBL" id="MBE0348587.1"/>
    </source>
</evidence>
<dbReference type="Gene3D" id="1.25.40.10">
    <property type="entry name" value="Tetratricopeptide repeat domain"/>
    <property type="match status" value="1"/>
</dbReference>
<dbReference type="Proteomes" id="UP000660708">
    <property type="component" value="Unassembled WGS sequence"/>
</dbReference>
<feature type="transmembrane region" description="Helical" evidence="1">
    <location>
        <begin position="12"/>
        <end position="30"/>
    </location>
</feature>
<protein>
    <recommendedName>
        <fullName evidence="4">MalT-like TPR region domain-containing protein</fullName>
    </recommendedName>
</protein>
<evidence type="ECO:0008006" key="4">
    <source>
        <dbReference type="Google" id="ProtNLM"/>
    </source>
</evidence>
<keyword evidence="1" id="KW-1133">Transmembrane helix</keyword>
<dbReference type="RefSeq" id="WP_147390841.1">
    <property type="nucleotide sequence ID" value="NZ_AQHF01000034.1"/>
</dbReference>
<dbReference type="InterPro" id="IPR011990">
    <property type="entry name" value="TPR-like_helical_dom_sf"/>
</dbReference>